<name>A0A835Z5J6_9STRA</name>
<dbReference type="Proteomes" id="UP000664859">
    <property type="component" value="Unassembled WGS sequence"/>
</dbReference>
<feature type="chain" id="PRO_5032690435" evidence="1">
    <location>
        <begin position="22"/>
        <end position="289"/>
    </location>
</feature>
<evidence type="ECO:0000256" key="1">
    <source>
        <dbReference type="SAM" id="SignalP"/>
    </source>
</evidence>
<gene>
    <name evidence="2" type="ORF">JKP88DRAFT_348056</name>
</gene>
<dbReference type="EMBL" id="JAFCMP010000101">
    <property type="protein sequence ID" value="KAG5186853.1"/>
    <property type="molecule type" value="Genomic_DNA"/>
</dbReference>
<proteinExistence type="predicted"/>
<keyword evidence="3" id="KW-1185">Reference proteome</keyword>
<keyword evidence="1" id="KW-0732">Signal</keyword>
<evidence type="ECO:0000313" key="3">
    <source>
        <dbReference type="Proteomes" id="UP000664859"/>
    </source>
</evidence>
<dbReference type="AlphaFoldDB" id="A0A835Z5J6"/>
<accession>A0A835Z5J6</accession>
<comment type="caution">
    <text evidence="2">The sequence shown here is derived from an EMBL/GenBank/DDBJ whole genome shotgun (WGS) entry which is preliminary data.</text>
</comment>
<protein>
    <submittedName>
        <fullName evidence="2">Uncharacterized protein</fullName>
    </submittedName>
</protein>
<reference evidence="2" key="1">
    <citation type="submission" date="2021-02" db="EMBL/GenBank/DDBJ databases">
        <title>First Annotated Genome of the Yellow-green Alga Tribonema minus.</title>
        <authorList>
            <person name="Mahan K.M."/>
        </authorList>
    </citation>
    <scope>NUCLEOTIDE SEQUENCE</scope>
    <source>
        <strain evidence="2">UTEX B ZZ1240</strain>
    </source>
</reference>
<feature type="signal peptide" evidence="1">
    <location>
        <begin position="1"/>
        <end position="21"/>
    </location>
</feature>
<sequence length="289" mass="30553">MGFSKCIGALSLLLCTSSSNAVPHAELKVADEVHSRSGSDVHFKKLAAKGDRYTVKDKTVHMSIEKGDVNGSNICSGNFVAMSVRLERFSYDSSEPDNSFSGSSVRVSFDKGTYRDCTDAELSTTSLSYSSSNPCCSNTTSLYGYENIDSGVGTFKLGLTSQNLITAKATVTVPLYDSSSSSTSSSGTSPPPVKAATAKVTLKIDCTDSLNYQVTLTGDRCVRGDCVSSSAEQNDYWCTTKLDGAALTGTIGVQGKGLNQPKIDLANLPAGYTLVARTDFYTEDGKTIA</sequence>
<evidence type="ECO:0000313" key="2">
    <source>
        <dbReference type="EMBL" id="KAG5186853.1"/>
    </source>
</evidence>
<organism evidence="2 3">
    <name type="scientific">Tribonema minus</name>
    <dbReference type="NCBI Taxonomy" id="303371"/>
    <lineage>
        <taxon>Eukaryota</taxon>
        <taxon>Sar</taxon>
        <taxon>Stramenopiles</taxon>
        <taxon>Ochrophyta</taxon>
        <taxon>PX clade</taxon>
        <taxon>Xanthophyceae</taxon>
        <taxon>Tribonematales</taxon>
        <taxon>Tribonemataceae</taxon>
        <taxon>Tribonema</taxon>
    </lineage>
</organism>